<accession>A0A7J8RAV8</accession>
<evidence type="ECO:0000313" key="5">
    <source>
        <dbReference type="Proteomes" id="UP000593561"/>
    </source>
</evidence>
<gene>
    <name evidence="4" type="ORF">Godav_011698</name>
</gene>
<proteinExistence type="inferred from homology"/>
<dbReference type="InterPro" id="IPR033575">
    <property type="entry name" value="DDA1-like"/>
</dbReference>
<dbReference type="GO" id="GO:0080008">
    <property type="term" value="C:Cul4-RING E3 ubiquitin ligase complex"/>
    <property type="evidence" value="ECO:0007669"/>
    <property type="project" value="TreeGrafter"/>
</dbReference>
<dbReference type="Pfam" id="PF10172">
    <property type="entry name" value="DDA1"/>
    <property type="match status" value="1"/>
</dbReference>
<sequence length="119" mass="13217">MHPNHSDILGAGQKPSFHSSPMGSMLGNLPSFDPHNFSQLRPSDPSNPSVSILKMVLSTYRPTHSRTLPPPDQVIATEAKNILIRNIYQRAEEKLRSKRAATEHLIPEHGCKQTRPSTS</sequence>
<comment type="caution">
    <text evidence="4">The sequence shown here is derived from an EMBL/GenBank/DDBJ whole genome shotgun (WGS) entry which is preliminary data.</text>
</comment>
<feature type="compositionally biased region" description="Polar residues" evidence="2">
    <location>
        <begin position="36"/>
        <end position="50"/>
    </location>
</feature>
<dbReference type="InterPro" id="IPR018276">
    <property type="entry name" value="DDA1_dom"/>
</dbReference>
<keyword evidence="5" id="KW-1185">Reference proteome</keyword>
<dbReference type="EMBL" id="JABFAC010000004">
    <property type="protein sequence ID" value="MBA0610977.1"/>
    <property type="molecule type" value="Genomic_DNA"/>
</dbReference>
<dbReference type="PANTHER" id="PTHR31879">
    <property type="entry name" value="DET1- AND DDB1-ASSOCIATED PROTEIN 1"/>
    <property type="match status" value="1"/>
</dbReference>
<evidence type="ECO:0000259" key="3">
    <source>
        <dbReference type="Pfam" id="PF10172"/>
    </source>
</evidence>
<feature type="region of interest" description="Disordered" evidence="2">
    <location>
        <begin position="1"/>
        <end position="50"/>
    </location>
</feature>
<evidence type="ECO:0000256" key="1">
    <source>
        <dbReference type="ARBA" id="ARBA00008042"/>
    </source>
</evidence>
<dbReference type="GO" id="GO:0032436">
    <property type="term" value="P:positive regulation of proteasomal ubiquitin-dependent protein catabolic process"/>
    <property type="evidence" value="ECO:0007669"/>
    <property type="project" value="TreeGrafter"/>
</dbReference>
<name>A0A7J8RAV8_GOSDV</name>
<dbReference type="AlphaFoldDB" id="A0A7J8RAV8"/>
<protein>
    <recommendedName>
        <fullName evidence="3">DET1- and DDB1-associated protein 1 domain-containing protein</fullName>
    </recommendedName>
</protein>
<organism evidence="4 5">
    <name type="scientific">Gossypium davidsonii</name>
    <name type="common">Davidson's cotton</name>
    <name type="synonym">Gossypium klotzschianum subsp. davidsonii</name>
    <dbReference type="NCBI Taxonomy" id="34287"/>
    <lineage>
        <taxon>Eukaryota</taxon>
        <taxon>Viridiplantae</taxon>
        <taxon>Streptophyta</taxon>
        <taxon>Embryophyta</taxon>
        <taxon>Tracheophyta</taxon>
        <taxon>Spermatophyta</taxon>
        <taxon>Magnoliopsida</taxon>
        <taxon>eudicotyledons</taxon>
        <taxon>Gunneridae</taxon>
        <taxon>Pentapetalae</taxon>
        <taxon>rosids</taxon>
        <taxon>malvids</taxon>
        <taxon>Malvales</taxon>
        <taxon>Malvaceae</taxon>
        <taxon>Malvoideae</taxon>
        <taxon>Gossypium</taxon>
    </lineage>
</organism>
<reference evidence="4 5" key="1">
    <citation type="journal article" date="2019" name="Genome Biol. Evol.">
        <title>Insights into the evolution of the New World diploid cottons (Gossypium, subgenus Houzingenia) based on genome sequencing.</title>
        <authorList>
            <person name="Grover C.E."/>
            <person name="Arick M.A. 2nd"/>
            <person name="Thrash A."/>
            <person name="Conover J.L."/>
            <person name="Sanders W.S."/>
            <person name="Peterson D.G."/>
            <person name="Frelichowski J.E."/>
            <person name="Scheffler J.A."/>
            <person name="Scheffler B.E."/>
            <person name="Wendel J.F."/>
        </authorList>
    </citation>
    <scope>NUCLEOTIDE SEQUENCE [LARGE SCALE GENOMIC DNA]</scope>
    <source>
        <strain evidence="4">27</strain>
        <tissue evidence="4">Leaf</tissue>
    </source>
</reference>
<feature type="region of interest" description="Disordered" evidence="2">
    <location>
        <begin position="99"/>
        <end position="119"/>
    </location>
</feature>
<feature type="domain" description="DET1- and DDB1-associated protein 1" evidence="3">
    <location>
        <begin position="24"/>
        <end position="93"/>
    </location>
</feature>
<dbReference type="Proteomes" id="UP000593561">
    <property type="component" value="Unassembled WGS sequence"/>
</dbReference>
<evidence type="ECO:0000313" key="4">
    <source>
        <dbReference type="EMBL" id="MBA0610977.1"/>
    </source>
</evidence>
<evidence type="ECO:0000256" key="2">
    <source>
        <dbReference type="SAM" id="MobiDB-lite"/>
    </source>
</evidence>
<feature type="compositionally biased region" description="Basic and acidic residues" evidence="2">
    <location>
        <begin position="99"/>
        <end position="111"/>
    </location>
</feature>
<dbReference type="PANTHER" id="PTHR31879:SF8">
    <property type="entry name" value="DET1- AND DDB1-ASSOCIATED PROTEIN 1"/>
    <property type="match status" value="1"/>
</dbReference>
<comment type="similarity">
    <text evidence="1">Belongs to the DDA1 family.</text>
</comment>